<protein>
    <submittedName>
        <fullName evidence="1">Uncharacterized protein</fullName>
    </submittedName>
</protein>
<dbReference type="OrthoDB" id="9817166at2"/>
<dbReference type="eggNOG" id="COG1191">
    <property type="taxonomic scope" value="Bacteria"/>
</dbReference>
<name>K9UAM4_CHAP6</name>
<dbReference type="HOGENOM" id="CLU_684578_0_0_3"/>
<gene>
    <name evidence="1" type="ORF">Cha6605_0171</name>
</gene>
<dbReference type="KEGG" id="cmp:Cha6605_0171"/>
<evidence type="ECO:0000313" key="1">
    <source>
        <dbReference type="EMBL" id="AFY91476.1"/>
    </source>
</evidence>
<dbReference type="RefSeq" id="WP_015157671.1">
    <property type="nucleotide sequence ID" value="NC_019697.1"/>
</dbReference>
<reference evidence="1 2" key="1">
    <citation type="submission" date="2012-05" db="EMBL/GenBank/DDBJ databases">
        <title>Finished chromosome of genome of Chamaesiphon sp. PCC 6605.</title>
        <authorList>
            <consortium name="US DOE Joint Genome Institute"/>
            <person name="Gugger M."/>
            <person name="Coursin T."/>
            <person name="Rippka R."/>
            <person name="Tandeau De Marsac N."/>
            <person name="Huntemann M."/>
            <person name="Wei C.-L."/>
            <person name="Han J."/>
            <person name="Detter J.C."/>
            <person name="Han C."/>
            <person name="Tapia R."/>
            <person name="Chen A."/>
            <person name="Kyrpides N."/>
            <person name="Mavromatis K."/>
            <person name="Markowitz V."/>
            <person name="Szeto E."/>
            <person name="Ivanova N."/>
            <person name="Pagani I."/>
            <person name="Pati A."/>
            <person name="Goodwin L."/>
            <person name="Nordberg H.P."/>
            <person name="Cantor M.N."/>
            <person name="Hua S.X."/>
            <person name="Woyke T."/>
            <person name="Kerfeld C.A."/>
        </authorList>
    </citation>
    <scope>NUCLEOTIDE SEQUENCE [LARGE SCALE GENOMIC DNA]</scope>
    <source>
        <strain evidence="2">ATCC 27169 / PCC 6605</strain>
    </source>
</reference>
<sequence>MPLNPLSIFYSVPRWELNSSGYIRISWQCDTDALPAICRAGNFQLCGVSLANLEEVNSCIDRLLIADRQLTTVVVANLYRIALAQQNLVRNNCWFNFIRAMTVKAALHTWQKVPKVKQNEELFERLVTPSLSIRQLVTSFKPEYHPDLLVGLQAWTYNAVRYNSFAYLRANGDPYFGLSNLGVVSRSSCLKARAALLGNITTNYLNAELSMCKIFKNYLGRSCIRVDRLTLENWQEILVKVRSLGIEISVEELRTRLDRVGNLIRADASPTIERYDDPNAFIAIEYRTDPPALEIDTVDATFLKIFKAIERFISDLPAESQQIVTLRHQQSLKQGKIAKLIAKDQSKVSRKLGEIYLELLDFIHTQIPHPIDGRAQKNSQAIVAVKHLLDKYFHQCQPIEIT</sequence>
<evidence type="ECO:0000313" key="2">
    <source>
        <dbReference type="Proteomes" id="UP000010366"/>
    </source>
</evidence>
<proteinExistence type="predicted"/>
<accession>K9UAM4</accession>
<dbReference type="EMBL" id="CP003600">
    <property type="protein sequence ID" value="AFY91476.1"/>
    <property type="molecule type" value="Genomic_DNA"/>
</dbReference>
<keyword evidence="2" id="KW-1185">Reference proteome</keyword>
<organism evidence="1 2">
    <name type="scientific">Chamaesiphon minutus (strain ATCC 27169 / PCC 6605)</name>
    <dbReference type="NCBI Taxonomy" id="1173020"/>
    <lineage>
        <taxon>Bacteria</taxon>
        <taxon>Bacillati</taxon>
        <taxon>Cyanobacteriota</taxon>
        <taxon>Cyanophyceae</taxon>
        <taxon>Gomontiellales</taxon>
        <taxon>Chamaesiphonaceae</taxon>
        <taxon>Chamaesiphon</taxon>
    </lineage>
</organism>
<dbReference type="AlphaFoldDB" id="K9UAM4"/>
<dbReference type="Proteomes" id="UP000010366">
    <property type="component" value="Chromosome"/>
</dbReference>